<feature type="domain" description="PepSY" evidence="2">
    <location>
        <begin position="141"/>
        <end position="198"/>
    </location>
</feature>
<evidence type="ECO:0000256" key="1">
    <source>
        <dbReference type="SAM" id="SignalP"/>
    </source>
</evidence>
<reference evidence="3 4" key="1">
    <citation type="journal article" date="2015" name="Genome Announc.">
        <title>Expanding the biotechnology potential of lactobacilli through comparative genomics of 213 strains and associated genera.</title>
        <authorList>
            <person name="Sun Z."/>
            <person name="Harris H.M."/>
            <person name="McCann A."/>
            <person name="Guo C."/>
            <person name="Argimon S."/>
            <person name="Zhang W."/>
            <person name="Yang X."/>
            <person name="Jeffery I.B."/>
            <person name="Cooney J.C."/>
            <person name="Kagawa T.F."/>
            <person name="Liu W."/>
            <person name="Song Y."/>
            <person name="Salvetti E."/>
            <person name="Wrobel A."/>
            <person name="Rasinkangas P."/>
            <person name="Parkhill J."/>
            <person name="Rea M.C."/>
            <person name="O'Sullivan O."/>
            <person name="Ritari J."/>
            <person name="Douillard F.P."/>
            <person name="Paul Ross R."/>
            <person name="Yang R."/>
            <person name="Briner A.E."/>
            <person name="Felis G.E."/>
            <person name="de Vos W.M."/>
            <person name="Barrangou R."/>
            <person name="Klaenhammer T.R."/>
            <person name="Caufield P.W."/>
            <person name="Cui Y."/>
            <person name="Zhang H."/>
            <person name="O'Toole P.W."/>
        </authorList>
    </citation>
    <scope>NUCLEOTIDE SEQUENCE [LARGE SCALE GENOMIC DNA]</scope>
    <source>
        <strain evidence="3 4">NBRC 103219</strain>
    </source>
</reference>
<accession>A0A0R2LKB9</accession>
<dbReference type="AlphaFoldDB" id="A0A0R2LKB9"/>
<name>A0A0R2LKB9_9LACO</name>
<dbReference type="PATRIC" id="fig|449659.4.peg.1806"/>
<dbReference type="STRING" id="449659.IV66_GL001767"/>
<keyword evidence="1" id="KW-0732">Signal</keyword>
<keyword evidence="4" id="KW-1185">Reference proteome</keyword>
<dbReference type="Pfam" id="PF03413">
    <property type="entry name" value="PepSY"/>
    <property type="match status" value="2"/>
</dbReference>
<feature type="signal peptide" evidence="1">
    <location>
        <begin position="1"/>
        <end position="27"/>
    </location>
</feature>
<dbReference type="RefSeq" id="WP_017867370.1">
    <property type="nucleotide sequence ID" value="NZ_BJYB01000010.1"/>
</dbReference>
<evidence type="ECO:0000313" key="3">
    <source>
        <dbReference type="EMBL" id="KRO02097.1"/>
    </source>
</evidence>
<dbReference type="OrthoDB" id="2943484at2"/>
<dbReference type="Proteomes" id="UP000051886">
    <property type="component" value="Unassembled WGS sequence"/>
</dbReference>
<gene>
    <name evidence="3" type="ORF">IV66_GL001767</name>
</gene>
<comment type="caution">
    <text evidence="3">The sequence shown here is derived from an EMBL/GenBank/DDBJ whole genome shotgun (WGS) entry which is preliminary data.</text>
</comment>
<dbReference type="EMBL" id="JQCN01000004">
    <property type="protein sequence ID" value="KRO02097.1"/>
    <property type="molecule type" value="Genomic_DNA"/>
</dbReference>
<proteinExistence type="predicted"/>
<protein>
    <recommendedName>
        <fullName evidence="2">PepSY domain-containing protein</fullName>
    </recommendedName>
</protein>
<sequence>MKFSKSTNLVLLAACSGALLFSFSEQLNDSNAATFPSETVVYAKSTAKSQKITQTDVTADQAIKVFKDEHPKSDVKSLTLEKKQGKYFYEVEGLSNSEEHELKVAAQNKKVSDKETETLDRVEQKGVKRQEEKIDTQDLMTVKQAVKQAQKKVKSGNVTEVSLDKDLGITYWEVEFEQSDKEVTVNINANNGKFLSRETSELDD</sequence>
<dbReference type="Gene3D" id="3.10.450.40">
    <property type="match status" value="2"/>
</dbReference>
<evidence type="ECO:0000259" key="2">
    <source>
        <dbReference type="Pfam" id="PF03413"/>
    </source>
</evidence>
<feature type="chain" id="PRO_5038684001" description="PepSY domain-containing protein" evidence="1">
    <location>
        <begin position="28"/>
        <end position="204"/>
    </location>
</feature>
<organism evidence="3 4">
    <name type="scientific">Ligilactobacillus pobuzihii</name>
    <dbReference type="NCBI Taxonomy" id="449659"/>
    <lineage>
        <taxon>Bacteria</taxon>
        <taxon>Bacillati</taxon>
        <taxon>Bacillota</taxon>
        <taxon>Bacilli</taxon>
        <taxon>Lactobacillales</taxon>
        <taxon>Lactobacillaceae</taxon>
        <taxon>Ligilactobacillus</taxon>
    </lineage>
</organism>
<feature type="domain" description="PepSY" evidence="2">
    <location>
        <begin position="57"/>
        <end position="113"/>
    </location>
</feature>
<dbReference type="InterPro" id="IPR025711">
    <property type="entry name" value="PepSY"/>
</dbReference>
<evidence type="ECO:0000313" key="4">
    <source>
        <dbReference type="Proteomes" id="UP000051886"/>
    </source>
</evidence>